<name>A0A8J6B9Y6_9EUKA</name>
<protein>
    <submittedName>
        <fullName evidence="1">Uncharacterized protein</fullName>
    </submittedName>
</protein>
<accession>A0A8J6B9Y6</accession>
<comment type="caution">
    <text evidence="1">The sequence shown here is derived from an EMBL/GenBank/DDBJ whole genome shotgun (WGS) entry which is preliminary data.</text>
</comment>
<proteinExistence type="predicted"/>
<reference evidence="1" key="1">
    <citation type="submission" date="2021-05" db="EMBL/GenBank/DDBJ databases">
        <title>A free-living protist that lacks canonical eukaryotic 1 DNA replication and segregation systems.</title>
        <authorList>
            <person name="Salas-Leiva D.E."/>
            <person name="Tromer E.C."/>
            <person name="Curtis B.A."/>
            <person name="Jerlstrom-Hultqvist J."/>
            <person name="Kolisko M."/>
            <person name="Yi Z."/>
            <person name="Salas-Leiva J.S."/>
            <person name="Gallot-Lavallee L."/>
            <person name="Kops G.J.P.L."/>
            <person name="Archibald J.M."/>
            <person name="Simpson A.G.B."/>
            <person name="Roger A.J."/>
        </authorList>
    </citation>
    <scope>NUCLEOTIDE SEQUENCE</scope>
    <source>
        <strain evidence="1">BICM</strain>
    </source>
</reference>
<dbReference type="Proteomes" id="UP000717585">
    <property type="component" value="Unassembled WGS sequence"/>
</dbReference>
<keyword evidence="2" id="KW-1185">Reference proteome</keyword>
<evidence type="ECO:0000313" key="1">
    <source>
        <dbReference type="EMBL" id="KAG9393027.1"/>
    </source>
</evidence>
<gene>
    <name evidence="1" type="ORF">J8273_5630</name>
</gene>
<sequence>MTTSGASSGKDFACVGGYTHQTSCISHSGHLDHAYQPPPGFDPDLWLGEHIAVSTEYVYSSDCFAEYAPDTRGVVFVYGKDGDIVKTLVPPSGGLDFGSRLAVDAATDTLFVRYYRFVDSLPRSYVAVYTGAGSWTLATTLSAPGTDTSSFAFGHDIAFNAGYLAISDPESGVLMYTGSGSAWSHAATLPGGGAVALSDEGDLFVGDDILFYYMRIGDSEWAYAGEIVGSTGRTIDSWAIAVSGDYLLTGISNNADSRGGALLFKRGVEGLYEEIEAILPDSFGHTEATFFGTSVAMSMGDDEPKALVLTGATTLVYESDSARAACVGGVLAVLALALLL</sequence>
<dbReference type="AlphaFoldDB" id="A0A8J6B9Y6"/>
<organism evidence="1 2">
    <name type="scientific">Carpediemonas membranifera</name>
    <dbReference type="NCBI Taxonomy" id="201153"/>
    <lineage>
        <taxon>Eukaryota</taxon>
        <taxon>Metamonada</taxon>
        <taxon>Carpediemonas-like organisms</taxon>
        <taxon>Carpediemonas</taxon>
    </lineage>
</organism>
<dbReference type="EMBL" id="JAHDYR010000027">
    <property type="protein sequence ID" value="KAG9393027.1"/>
    <property type="molecule type" value="Genomic_DNA"/>
</dbReference>
<evidence type="ECO:0000313" key="2">
    <source>
        <dbReference type="Proteomes" id="UP000717585"/>
    </source>
</evidence>